<protein>
    <submittedName>
        <fullName evidence="1">Uncharacterized protein</fullName>
    </submittedName>
</protein>
<dbReference type="EMBL" id="REGN01010453">
    <property type="protein sequence ID" value="RMZ98998.1"/>
    <property type="molecule type" value="Genomic_DNA"/>
</dbReference>
<reference evidence="1 2" key="1">
    <citation type="journal article" date="2018" name="Sci. Rep.">
        <title>Genomic signatures of local adaptation to the degree of environmental predictability in rotifers.</title>
        <authorList>
            <person name="Franch-Gras L."/>
            <person name="Hahn C."/>
            <person name="Garcia-Roger E.M."/>
            <person name="Carmona M.J."/>
            <person name="Serra M."/>
            <person name="Gomez A."/>
        </authorList>
    </citation>
    <scope>NUCLEOTIDE SEQUENCE [LARGE SCALE GENOMIC DNA]</scope>
    <source>
        <strain evidence="1">HYR1</strain>
    </source>
</reference>
<evidence type="ECO:0000313" key="2">
    <source>
        <dbReference type="Proteomes" id="UP000276133"/>
    </source>
</evidence>
<comment type="caution">
    <text evidence="1">The sequence shown here is derived from an EMBL/GenBank/DDBJ whole genome shotgun (WGS) entry which is preliminary data.</text>
</comment>
<keyword evidence="2" id="KW-1185">Reference proteome</keyword>
<dbReference type="AlphaFoldDB" id="A0A3M7PJ20"/>
<accession>A0A3M7PJ20</accession>
<gene>
    <name evidence="1" type="ORF">BpHYR1_031024</name>
</gene>
<sequence length="226" mass="24175">MLGHGERVAERVRAAVQTELVAKVGVKGGKVFAQRELVRVVAVGDQNLGVGERSERPVLDVQLLVGAQDDDLGRQALQSGAHLFKLGQPHGRLRLAQRAASAVAKAHADRVLVAQRLEPAVGPVGQLDQTLFVPDKNGRVGVREAPVGVPHVQLAFFEHAALLWLIVVGQIGAARLAANRAYECGDAVACILVHNELVALAEQIAADGQPDCHIVIVVRVLEWKKK</sequence>
<evidence type="ECO:0000313" key="1">
    <source>
        <dbReference type="EMBL" id="RMZ98998.1"/>
    </source>
</evidence>
<name>A0A3M7PJ20_BRAPC</name>
<dbReference type="Proteomes" id="UP000276133">
    <property type="component" value="Unassembled WGS sequence"/>
</dbReference>
<organism evidence="1 2">
    <name type="scientific">Brachionus plicatilis</name>
    <name type="common">Marine rotifer</name>
    <name type="synonym">Brachionus muelleri</name>
    <dbReference type="NCBI Taxonomy" id="10195"/>
    <lineage>
        <taxon>Eukaryota</taxon>
        <taxon>Metazoa</taxon>
        <taxon>Spiralia</taxon>
        <taxon>Gnathifera</taxon>
        <taxon>Rotifera</taxon>
        <taxon>Eurotatoria</taxon>
        <taxon>Monogononta</taxon>
        <taxon>Pseudotrocha</taxon>
        <taxon>Ploima</taxon>
        <taxon>Brachionidae</taxon>
        <taxon>Brachionus</taxon>
    </lineage>
</organism>
<proteinExistence type="predicted"/>